<dbReference type="RefSeq" id="WP_087186149.1">
    <property type="nucleotide sequence ID" value="NZ_NFHO01000004.1"/>
</dbReference>
<reference evidence="2" key="1">
    <citation type="submission" date="2017-04" db="EMBL/GenBank/DDBJ databases">
        <title>Function of individual gut microbiota members based on whole genome sequencing of pure cultures obtained from chicken caecum.</title>
        <authorList>
            <person name="Medvecky M."/>
            <person name="Cejkova D."/>
            <person name="Polansky O."/>
            <person name="Karasova D."/>
            <person name="Kubasova T."/>
            <person name="Cizek A."/>
            <person name="Rychlik I."/>
        </authorList>
    </citation>
    <scope>NUCLEOTIDE SEQUENCE [LARGE SCALE GENOMIC DNA]</scope>
    <source>
        <strain evidence="2">An70</strain>
    </source>
</reference>
<evidence type="ECO:0008006" key="3">
    <source>
        <dbReference type="Google" id="ProtNLM"/>
    </source>
</evidence>
<keyword evidence="2" id="KW-1185">Reference proteome</keyword>
<dbReference type="Proteomes" id="UP000196560">
    <property type="component" value="Unassembled WGS sequence"/>
</dbReference>
<accession>A0A1Y3UDA2</accession>
<proteinExistence type="predicted"/>
<protein>
    <recommendedName>
        <fullName evidence="3">CTP synthase</fullName>
    </recommendedName>
</protein>
<comment type="caution">
    <text evidence="1">The sequence shown here is derived from an EMBL/GenBank/DDBJ whole genome shotgun (WGS) entry which is preliminary data.</text>
</comment>
<gene>
    <name evidence="1" type="ORF">B5G21_04115</name>
</gene>
<dbReference type="STRING" id="1118060.GCA_000311845_00619"/>
<name>A0A1Y3UDA2_9ACTN</name>
<dbReference type="EMBL" id="NFHO01000004">
    <property type="protein sequence ID" value="OUN43330.1"/>
    <property type="molecule type" value="Genomic_DNA"/>
</dbReference>
<organism evidence="1 2">
    <name type="scientific">Enorma massiliensis</name>
    <dbReference type="NCBI Taxonomy" id="1472761"/>
    <lineage>
        <taxon>Bacteria</taxon>
        <taxon>Bacillati</taxon>
        <taxon>Actinomycetota</taxon>
        <taxon>Coriobacteriia</taxon>
        <taxon>Coriobacteriales</taxon>
        <taxon>Coriobacteriaceae</taxon>
        <taxon>Enorma</taxon>
    </lineage>
</organism>
<evidence type="ECO:0000313" key="1">
    <source>
        <dbReference type="EMBL" id="OUN43330.1"/>
    </source>
</evidence>
<evidence type="ECO:0000313" key="2">
    <source>
        <dbReference type="Proteomes" id="UP000196560"/>
    </source>
</evidence>
<sequence length="336" mass="37660">MGGLHASVQRRIDALLDDAEASRTIVVASHGDADALKRRASRGQLASPAKNLYARDAYWSGLDPAERALHLMRAEASRHPTWRFRSYSAALVWGLDVPHALVDALHIIADRPPNAPHCRARRPSSRDDYALRDGMNVTSFWQTVAECLCEAPFSYGLAIADSALHMRGTTNEELLDRLSIVDDRTGIAQARLIASCADGRAENGGESRVRAYLIAQGYQIPELQVEFPNPTDPAHPYRVDFFWGLIGPRGTIGEFDGMGKYRDPQLLNGRTTIEVLVAERQRESRLTLLGHPVLRFTYQDLLHPIRLSRALESAGIPRDHVEARRWHDAWDQVKRH</sequence>
<dbReference type="AlphaFoldDB" id="A0A1Y3UDA2"/>
<dbReference type="eggNOG" id="COG5340">
    <property type="taxonomic scope" value="Bacteria"/>
</dbReference>